<proteinExistence type="predicted"/>
<gene>
    <name evidence="2" type="ORF">Tco_1044771</name>
</gene>
<dbReference type="Proteomes" id="UP001151760">
    <property type="component" value="Unassembled WGS sequence"/>
</dbReference>
<accession>A0ABQ5GQV5</accession>
<dbReference type="PANTHER" id="PTHR31472">
    <property type="entry name" value="OS05G0244600 PROTEIN"/>
    <property type="match status" value="1"/>
</dbReference>
<dbReference type="PANTHER" id="PTHR31472:SF5">
    <property type="entry name" value="OS05G0244600 PROTEIN"/>
    <property type="match status" value="1"/>
</dbReference>
<dbReference type="Gene3D" id="2.40.50.140">
    <property type="entry name" value="Nucleic acid-binding proteins"/>
    <property type="match status" value="1"/>
</dbReference>
<evidence type="ECO:0000259" key="1">
    <source>
        <dbReference type="Pfam" id="PF21473"/>
    </source>
</evidence>
<keyword evidence="3" id="KW-1185">Reference proteome</keyword>
<organism evidence="2 3">
    <name type="scientific">Tanacetum coccineum</name>
    <dbReference type="NCBI Taxonomy" id="301880"/>
    <lineage>
        <taxon>Eukaryota</taxon>
        <taxon>Viridiplantae</taxon>
        <taxon>Streptophyta</taxon>
        <taxon>Embryophyta</taxon>
        <taxon>Tracheophyta</taxon>
        <taxon>Spermatophyta</taxon>
        <taxon>Magnoliopsida</taxon>
        <taxon>eudicotyledons</taxon>
        <taxon>Gunneridae</taxon>
        <taxon>Pentapetalae</taxon>
        <taxon>asterids</taxon>
        <taxon>campanulids</taxon>
        <taxon>Asterales</taxon>
        <taxon>Asteraceae</taxon>
        <taxon>Asteroideae</taxon>
        <taxon>Anthemideae</taxon>
        <taxon>Anthemidinae</taxon>
        <taxon>Tanacetum</taxon>
    </lineage>
</organism>
<dbReference type="InterPro" id="IPR012340">
    <property type="entry name" value="NA-bd_OB-fold"/>
</dbReference>
<dbReference type="SUPFAM" id="SSF50249">
    <property type="entry name" value="Nucleic acid-binding proteins"/>
    <property type="match status" value="1"/>
</dbReference>
<evidence type="ECO:0000313" key="3">
    <source>
        <dbReference type="Proteomes" id="UP001151760"/>
    </source>
</evidence>
<sequence length="102" mass="11466">MADMKLPKRKPVFTKVDNLRPTTSGHNLIVKVVSAKLVLQKGKHDDRQMRIAECLVGDKTGIILFTVRKNQGEKSSKMLNISFASRDLDEVAEIEMGTCCEY</sequence>
<evidence type="ECO:0000313" key="2">
    <source>
        <dbReference type="EMBL" id="GJT78046.1"/>
    </source>
</evidence>
<protein>
    <submittedName>
        <fullName evidence="2">Nucleic acid-binding, OB-fold-like protein</fullName>
    </submittedName>
</protein>
<feature type="domain" description="Single-stranded DNA binding protein Ssb-like OB fold" evidence="1">
    <location>
        <begin position="19"/>
        <end position="74"/>
    </location>
</feature>
<name>A0ABQ5GQV5_9ASTR</name>
<comment type="caution">
    <text evidence="2">The sequence shown here is derived from an EMBL/GenBank/DDBJ whole genome shotgun (WGS) entry which is preliminary data.</text>
</comment>
<dbReference type="Pfam" id="PF21473">
    <property type="entry name" value="OB_Ssb-like"/>
    <property type="match status" value="1"/>
</dbReference>
<dbReference type="InterPro" id="IPR048970">
    <property type="entry name" value="OB_Ssb-like"/>
</dbReference>
<dbReference type="EMBL" id="BQNB010018767">
    <property type="protein sequence ID" value="GJT78046.1"/>
    <property type="molecule type" value="Genomic_DNA"/>
</dbReference>
<reference evidence="2" key="2">
    <citation type="submission" date="2022-01" db="EMBL/GenBank/DDBJ databases">
        <authorList>
            <person name="Yamashiro T."/>
            <person name="Shiraishi A."/>
            <person name="Satake H."/>
            <person name="Nakayama K."/>
        </authorList>
    </citation>
    <scope>NUCLEOTIDE SEQUENCE</scope>
</reference>
<reference evidence="2" key="1">
    <citation type="journal article" date="2022" name="Int. J. Mol. Sci.">
        <title>Draft Genome of Tanacetum Coccineum: Genomic Comparison of Closely Related Tanacetum-Family Plants.</title>
        <authorList>
            <person name="Yamashiro T."/>
            <person name="Shiraishi A."/>
            <person name="Nakayama K."/>
            <person name="Satake H."/>
        </authorList>
    </citation>
    <scope>NUCLEOTIDE SEQUENCE</scope>
</reference>